<evidence type="ECO:0000256" key="1">
    <source>
        <dbReference type="SAM" id="Phobius"/>
    </source>
</evidence>
<feature type="transmembrane region" description="Helical" evidence="1">
    <location>
        <begin position="7"/>
        <end position="27"/>
    </location>
</feature>
<proteinExistence type="predicted"/>
<evidence type="ECO:0000313" key="3">
    <source>
        <dbReference type="Proteomes" id="UP000658514"/>
    </source>
</evidence>
<feature type="transmembrane region" description="Helical" evidence="1">
    <location>
        <begin position="74"/>
        <end position="107"/>
    </location>
</feature>
<dbReference type="Proteomes" id="UP000658514">
    <property type="component" value="Unassembled WGS sequence"/>
</dbReference>
<comment type="caution">
    <text evidence="2">The sequence shown here is derived from an EMBL/GenBank/DDBJ whole genome shotgun (WGS) entry which is preliminary data.</text>
</comment>
<feature type="transmembrane region" description="Helical" evidence="1">
    <location>
        <begin position="33"/>
        <end position="54"/>
    </location>
</feature>
<dbReference type="EMBL" id="JACJQH010000032">
    <property type="protein sequence ID" value="MBD2197826.1"/>
    <property type="molecule type" value="Genomic_DNA"/>
</dbReference>
<gene>
    <name evidence="2" type="ORF">H6G24_20330</name>
</gene>
<protein>
    <recommendedName>
        <fullName evidence="4">SxtJ</fullName>
    </recommendedName>
</protein>
<evidence type="ECO:0008006" key="4">
    <source>
        <dbReference type="Google" id="ProtNLM"/>
    </source>
</evidence>
<feature type="transmembrane region" description="Helical" evidence="1">
    <location>
        <begin position="119"/>
        <end position="142"/>
    </location>
</feature>
<keyword evidence="3" id="KW-1185">Reference proteome</keyword>
<organism evidence="2 3">
    <name type="scientific">Calothrix parietina FACHB-288</name>
    <dbReference type="NCBI Taxonomy" id="2692896"/>
    <lineage>
        <taxon>Bacteria</taxon>
        <taxon>Bacillati</taxon>
        <taxon>Cyanobacteriota</taxon>
        <taxon>Cyanophyceae</taxon>
        <taxon>Nostocales</taxon>
        <taxon>Calotrichaceae</taxon>
        <taxon>Calothrix</taxon>
    </lineage>
</organism>
<accession>A0ABR8ACT5</accession>
<keyword evidence="1" id="KW-0812">Transmembrane</keyword>
<evidence type="ECO:0000313" key="2">
    <source>
        <dbReference type="EMBL" id="MBD2197826.1"/>
    </source>
</evidence>
<name>A0ABR8ACT5_9CYAN</name>
<keyword evidence="1" id="KW-1133">Transmembrane helix</keyword>
<reference evidence="2 3" key="1">
    <citation type="journal article" date="2020" name="ISME J.">
        <title>Comparative genomics reveals insights into cyanobacterial evolution and habitat adaptation.</title>
        <authorList>
            <person name="Chen M.Y."/>
            <person name="Teng W.K."/>
            <person name="Zhao L."/>
            <person name="Hu C.X."/>
            <person name="Zhou Y.K."/>
            <person name="Han B.P."/>
            <person name="Song L.R."/>
            <person name="Shu W.S."/>
        </authorList>
    </citation>
    <scope>NUCLEOTIDE SEQUENCE [LARGE SCALE GENOMIC DNA]</scope>
    <source>
        <strain evidence="2 3">FACHB-288</strain>
    </source>
</reference>
<dbReference type="RefSeq" id="WP_190545048.1">
    <property type="nucleotide sequence ID" value="NZ_CAWPNO010000065.1"/>
</dbReference>
<keyword evidence="1" id="KW-0472">Membrane</keyword>
<sequence length="148" mass="16604">MPILQRIPWVSLTLLLLSYSTLGWVISETKAPLFIWGITVLGILLFVGCLTVPWTRMTQLSIVVFKSNTRTFLFSVLAAFLFFVMLAWFRMFLDTLLIIAAAILARIDFQAAGYKEGQAFWITSALSLAGVALGAGMQILYLRHWAIL</sequence>